<dbReference type="PIR" id="S72876">
    <property type="entry name" value="S72876"/>
</dbReference>
<proteinExistence type="predicted"/>
<name>Q49802_MYCLR</name>
<reference evidence="1" key="1">
    <citation type="submission" date="1994-01" db="EMBL/GenBank/DDBJ databases">
        <authorList>
            <person name="Smith D.R."/>
        </authorList>
    </citation>
    <scope>NUCLEOTIDE SEQUENCE</scope>
</reference>
<protein>
    <submittedName>
        <fullName evidence="1">B2126_F2_97</fullName>
    </submittedName>
</protein>
<accession>Q49802</accession>
<organism evidence="1">
    <name type="scientific">Mycobacterium leprae</name>
    <dbReference type="NCBI Taxonomy" id="1769"/>
    <lineage>
        <taxon>Bacteria</taxon>
        <taxon>Bacillati</taxon>
        <taxon>Actinomycetota</taxon>
        <taxon>Actinomycetes</taxon>
        <taxon>Mycobacteriales</taxon>
        <taxon>Mycobacteriaceae</taxon>
        <taxon>Mycobacterium</taxon>
    </lineage>
</organism>
<evidence type="ECO:0000313" key="1">
    <source>
        <dbReference type="EMBL" id="AAA17216.1"/>
    </source>
</evidence>
<sequence length="151" mass="16775">MLVWRVVSQSWMCALASTPRTSRSGRVQPRFLSKNCDNALRVTKVTSSSVASATRHIPPGTIASVNVMLSPVAIPPVYHIRFVDVPAFVSWNPPFGIACYDLAVALTFYLLNIRIPLRRDQCNTYRHPDALVGLVVTQGNQLMIALNIKLR</sequence>
<reference evidence="1" key="2">
    <citation type="submission" date="1994-03" db="EMBL/GenBank/DDBJ databases">
        <authorList>
            <person name="Robison K."/>
        </authorList>
    </citation>
    <scope>NUCLEOTIDE SEQUENCE</scope>
</reference>
<dbReference type="EMBL" id="U00017">
    <property type="protein sequence ID" value="AAA17216.1"/>
    <property type="molecule type" value="Genomic_DNA"/>
</dbReference>
<dbReference type="AlphaFoldDB" id="Q49802"/>